<dbReference type="Proteomes" id="UP000011535">
    <property type="component" value="Unassembled WGS sequence"/>
</dbReference>
<name>M0GUW8_HALL2</name>
<protein>
    <submittedName>
        <fullName evidence="1">Uncharacterized protein</fullName>
    </submittedName>
</protein>
<accession>M0GUW8</accession>
<comment type="caution">
    <text evidence="1">The sequence shown here is derived from an EMBL/GenBank/DDBJ whole genome shotgun (WGS) entry which is preliminary data.</text>
</comment>
<organism evidence="1 2">
    <name type="scientific">Haloferax lucentense (strain DSM 14919 / JCM 9276 / NCIMB 13854 / Aa 2.2)</name>
    <name type="common">Haloferax alicantei</name>
    <dbReference type="NCBI Taxonomy" id="1230452"/>
    <lineage>
        <taxon>Archaea</taxon>
        <taxon>Methanobacteriati</taxon>
        <taxon>Methanobacteriota</taxon>
        <taxon>Stenosarchaea group</taxon>
        <taxon>Halobacteria</taxon>
        <taxon>Halobacteriales</taxon>
        <taxon>Haloferacaceae</taxon>
        <taxon>Haloferax</taxon>
    </lineage>
</organism>
<proteinExistence type="predicted"/>
<gene>
    <name evidence="1" type="ORF">C456_06907</name>
</gene>
<reference evidence="1 2" key="1">
    <citation type="journal article" date="2014" name="PLoS Genet.">
        <title>Phylogenetically driven sequencing of extremely halophilic archaea reveals strategies for static and dynamic osmo-response.</title>
        <authorList>
            <person name="Becker E.A."/>
            <person name="Seitzer P.M."/>
            <person name="Tritt A."/>
            <person name="Larsen D."/>
            <person name="Krusor M."/>
            <person name="Yao A.I."/>
            <person name="Wu D."/>
            <person name="Madern D."/>
            <person name="Eisen J.A."/>
            <person name="Darling A.E."/>
            <person name="Facciotti M.T."/>
        </authorList>
    </citation>
    <scope>NUCLEOTIDE SEQUENCE [LARGE SCALE GENOMIC DNA]</scope>
    <source>
        <strain evidence="2">DSM 14919 / CCM 7023 / CIP 107410 / JCM 9276 / NCIMB 13854 / Aa 2.2</strain>
    </source>
</reference>
<evidence type="ECO:0000313" key="1">
    <source>
        <dbReference type="EMBL" id="ELZ75378.1"/>
    </source>
</evidence>
<evidence type="ECO:0000313" key="2">
    <source>
        <dbReference type="Proteomes" id="UP000011535"/>
    </source>
</evidence>
<sequence length="63" mass="7141">MCIASILHDPHCGFGIARSHLVIVFGDRSQDIVIRSFSFKCDDDVSILIKTDRIETRAFVFEV</sequence>
<dbReference type="EMBL" id="AOLH01000010">
    <property type="protein sequence ID" value="ELZ75378.1"/>
    <property type="molecule type" value="Genomic_DNA"/>
</dbReference>
<dbReference type="AlphaFoldDB" id="M0GUW8"/>